<dbReference type="InterPro" id="IPR005119">
    <property type="entry name" value="LysR_subst-bd"/>
</dbReference>
<feature type="domain" description="HTH lysR-type" evidence="5">
    <location>
        <begin position="1"/>
        <end position="58"/>
    </location>
</feature>
<dbReference type="Gene3D" id="1.10.10.10">
    <property type="entry name" value="Winged helix-like DNA-binding domain superfamily/Winged helix DNA-binding domain"/>
    <property type="match status" value="1"/>
</dbReference>
<dbReference type="PRINTS" id="PR00039">
    <property type="entry name" value="HTHLYSR"/>
</dbReference>
<dbReference type="InterPro" id="IPR036390">
    <property type="entry name" value="WH_DNA-bd_sf"/>
</dbReference>
<dbReference type="InterPro" id="IPR000847">
    <property type="entry name" value="LysR_HTH_N"/>
</dbReference>
<evidence type="ECO:0000313" key="6">
    <source>
        <dbReference type="EMBL" id="MEX8192972.1"/>
    </source>
</evidence>
<keyword evidence="4" id="KW-0804">Transcription</keyword>
<dbReference type="Gene3D" id="3.40.190.10">
    <property type="entry name" value="Periplasmic binding protein-like II"/>
    <property type="match status" value="2"/>
</dbReference>
<dbReference type="InterPro" id="IPR036388">
    <property type="entry name" value="WH-like_DNA-bd_sf"/>
</dbReference>
<dbReference type="Proteomes" id="UP001561046">
    <property type="component" value="Unassembled WGS sequence"/>
</dbReference>
<protein>
    <submittedName>
        <fullName evidence="6">LysR substrate-binding domain-containing protein</fullName>
    </submittedName>
</protein>
<evidence type="ECO:0000259" key="5">
    <source>
        <dbReference type="PROSITE" id="PS50931"/>
    </source>
</evidence>
<evidence type="ECO:0000256" key="4">
    <source>
        <dbReference type="ARBA" id="ARBA00023163"/>
    </source>
</evidence>
<evidence type="ECO:0000256" key="2">
    <source>
        <dbReference type="ARBA" id="ARBA00023015"/>
    </source>
</evidence>
<keyword evidence="7" id="KW-1185">Reference proteome</keyword>
<keyword evidence="3" id="KW-0238">DNA-binding</keyword>
<evidence type="ECO:0000256" key="1">
    <source>
        <dbReference type="ARBA" id="ARBA00009437"/>
    </source>
</evidence>
<evidence type="ECO:0000313" key="7">
    <source>
        <dbReference type="Proteomes" id="UP001561046"/>
    </source>
</evidence>
<sequence length="299" mass="32729">MDLRRLNCFLAVAEELNFSRAAQRLHMSQPPLSQQIRLLEREMGVQLFERSRRAVALTPAGLLLQDKARQIVALHRQAGELCRMAASGLAGRLRIAFTASVPLFADFSRLLGEFRQRYPQVELDLQHMTTGEQIAALAAGQIDLGFMRPSPAFRIPLPIRERTLWRDELMLALPAAHEQARSGAPLALQAMAEQAFVLHPAVLGGGLHEHILALCSEAGFVPRIAQPARETATMLALVAAGLGVSVVPSVYASICPPGVVLRPLADAARHSRIAMVCRQDESLPCVQMFWQQLCAARAA</sequence>
<dbReference type="EMBL" id="JBFYGN010000008">
    <property type="protein sequence ID" value="MEX8192972.1"/>
    <property type="molecule type" value="Genomic_DNA"/>
</dbReference>
<dbReference type="CDD" id="cd08414">
    <property type="entry name" value="PBP2_LTTR_aromatics_like"/>
    <property type="match status" value="1"/>
</dbReference>
<dbReference type="Pfam" id="PF00126">
    <property type="entry name" value="HTH_1"/>
    <property type="match status" value="1"/>
</dbReference>
<dbReference type="Pfam" id="PF03466">
    <property type="entry name" value="LysR_substrate"/>
    <property type="match status" value="1"/>
</dbReference>
<reference evidence="6 7" key="1">
    <citation type="journal article" date="2013" name="Int. J. Syst. Evol. Microbiol.">
        <title>Comamonas guangdongensis sp. nov., isolated from subterranean forest sediment, and emended description of the genus Comamonas.</title>
        <authorList>
            <person name="Zhang J."/>
            <person name="Wang Y."/>
            <person name="Zhou S."/>
            <person name="Wu C."/>
            <person name="He J."/>
            <person name="Li F."/>
        </authorList>
    </citation>
    <scope>NUCLEOTIDE SEQUENCE [LARGE SCALE GENOMIC DNA]</scope>
    <source>
        <strain evidence="6 7">CCTCC AB2011133</strain>
    </source>
</reference>
<gene>
    <name evidence="6" type="ORF">AB6724_08970</name>
</gene>
<dbReference type="RefSeq" id="WP_369338174.1">
    <property type="nucleotide sequence ID" value="NZ_JBFYGN010000008.1"/>
</dbReference>
<dbReference type="PANTHER" id="PTHR30346:SF28">
    <property type="entry name" value="HTH-TYPE TRANSCRIPTIONAL REGULATOR CYNR"/>
    <property type="match status" value="1"/>
</dbReference>
<proteinExistence type="inferred from homology"/>
<dbReference type="PROSITE" id="PS50931">
    <property type="entry name" value="HTH_LYSR"/>
    <property type="match status" value="1"/>
</dbReference>
<dbReference type="SUPFAM" id="SSF46785">
    <property type="entry name" value="Winged helix' DNA-binding domain"/>
    <property type="match status" value="1"/>
</dbReference>
<name>A0ABV3ZU12_9BURK</name>
<organism evidence="6 7">
    <name type="scientific">Comamonas guangdongensis</name>
    <dbReference type="NCBI Taxonomy" id="510515"/>
    <lineage>
        <taxon>Bacteria</taxon>
        <taxon>Pseudomonadati</taxon>
        <taxon>Pseudomonadota</taxon>
        <taxon>Betaproteobacteria</taxon>
        <taxon>Burkholderiales</taxon>
        <taxon>Comamonadaceae</taxon>
        <taxon>Comamonas</taxon>
    </lineage>
</organism>
<accession>A0ABV3ZU12</accession>
<keyword evidence="2" id="KW-0805">Transcription regulation</keyword>
<comment type="caution">
    <text evidence="6">The sequence shown here is derived from an EMBL/GenBank/DDBJ whole genome shotgun (WGS) entry which is preliminary data.</text>
</comment>
<dbReference type="PANTHER" id="PTHR30346">
    <property type="entry name" value="TRANSCRIPTIONAL DUAL REGULATOR HCAR-RELATED"/>
    <property type="match status" value="1"/>
</dbReference>
<comment type="similarity">
    <text evidence="1">Belongs to the LysR transcriptional regulatory family.</text>
</comment>
<dbReference type="SUPFAM" id="SSF53850">
    <property type="entry name" value="Periplasmic binding protein-like II"/>
    <property type="match status" value="1"/>
</dbReference>
<evidence type="ECO:0000256" key="3">
    <source>
        <dbReference type="ARBA" id="ARBA00023125"/>
    </source>
</evidence>